<accession>I0KCA3</accession>
<dbReference type="KEGG" id="fae:FAES_3749"/>
<dbReference type="Proteomes" id="UP000011058">
    <property type="component" value="Chromosome"/>
</dbReference>
<name>I0KCA3_9BACT</name>
<evidence type="ECO:0000256" key="1">
    <source>
        <dbReference type="SAM" id="MobiDB-lite"/>
    </source>
</evidence>
<evidence type="ECO:0000313" key="3">
    <source>
        <dbReference type="Proteomes" id="UP000011058"/>
    </source>
</evidence>
<dbReference type="HOGENOM" id="CLU_1406913_0_0_10"/>
<sequence length="193" mass="21415">MQQRPLTRPPKMPKATKQATPPAKQKPARPKPATTTRRITTTTKKKHGVNPATVTADRKERLAVESDRLNTQAALLSNTLADFAPGDLAGRKAVVDELTTIRANWKAVRHEIETGEAPKQATDAPKPTEIRLGMSEAQVKAEIQKNQVNLSKLRRKLEDKPGDKKAGAWEADVARLTALINDYRAELVRIQYE</sequence>
<evidence type="ECO:0000313" key="2">
    <source>
        <dbReference type="EMBL" id="CCH01756.1"/>
    </source>
</evidence>
<keyword evidence="3" id="KW-1185">Reference proteome</keyword>
<dbReference type="eggNOG" id="ENOG5033D4K">
    <property type="taxonomic scope" value="Bacteria"/>
</dbReference>
<proteinExistence type="predicted"/>
<feature type="compositionally biased region" description="Low complexity" evidence="1">
    <location>
        <begin position="13"/>
        <end position="42"/>
    </location>
</feature>
<gene>
    <name evidence="2" type="ORF">FAES_3749</name>
</gene>
<dbReference type="EMBL" id="HE796683">
    <property type="protein sequence ID" value="CCH01756.1"/>
    <property type="molecule type" value="Genomic_DNA"/>
</dbReference>
<organism evidence="2 3">
    <name type="scientific">Fibrella aestuarina BUZ 2</name>
    <dbReference type="NCBI Taxonomy" id="1166018"/>
    <lineage>
        <taxon>Bacteria</taxon>
        <taxon>Pseudomonadati</taxon>
        <taxon>Bacteroidota</taxon>
        <taxon>Cytophagia</taxon>
        <taxon>Cytophagales</taxon>
        <taxon>Spirosomataceae</taxon>
        <taxon>Fibrella</taxon>
    </lineage>
</organism>
<feature type="region of interest" description="Disordered" evidence="1">
    <location>
        <begin position="1"/>
        <end position="57"/>
    </location>
</feature>
<dbReference type="STRING" id="1166018.FAES_3749"/>
<dbReference type="AlphaFoldDB" id="I0KCA3"/>
<protein>
    <submittedName>
        <fullName evidence="2">Uncharacterized protein</fullName>
    </submittedName>
</protein>
<reference evidence="2 3" key="1">
    <citation type="journal article" date="2012" name="J. Bacteriol.">
        <title>Genome Sequence of Fibrella aestuarina BUZ 2T, a Filamentous Marine Bacterium.</title>
        <authorList>
            <person name="Filippini M."/>
            <person name="Qi W."/>
            <person name="Blom J."/>
            <person name="Goesmann A."/>
            <person name="Smits T.H."/>
            <person name="Bagheri H.C."/>
        </authorList>
    </citation>
    <scope>NUCLEOTIDE SEQUENCE [LARGE SCALE GENOMIC DNA]</scope>
    <source>
        <strain evidence="3">BUZ 2T</strain>
    </source>
</reference>